<proteinExistence type="inferred from homology"/>
<dbReference type="Gene3D" id="3.90.870.10">
    <property type="entry name" value="DHBP synthase"/>
    <property type="match status" value="1"/>
</dbReference>
<dbReference type="PROSITE" id="PS51163">
    <property type="entry name" value="YRDC"/>
    <property type="match status" value="1"/>
</dbReference>
<feature type="domain" description="YrdC-like" evidence="8">
    <location>
        <begin position="33"/>
        <end position="231"/>
    </location>
</feature>
<dbReference type="PANTHER" id="PTHR17490">
    <property type="entry name" value="SUA5"/>
    <property type="match status" value="1"/>
</dbReference>
<comment type="caution">
    <text evidence="9">The sequence shown here is derived from an EMBL/GenBank/DDBJ whole genome shotgun (WGS) entry which is preliminary data.</text>
</comment>
<dbReference type="InterPro" id="IPR006070">
    <property type="entry name" value="Sua5-like_dom"/>
</dbReference>
<accession>A0AA39CFL2</accession>
<evidence type="ECO:0000256" key="4">
    <source>
        <dbReference type="ARBA" id="ARBA00015492"/>
    </source>
</evidence>
<dbReference type="Pfam" id="PF01300">
    <property type="entry name" value="Sua5_yciO_yrdC"/>
    <property type="match status" value="1"/>
</dbReference>
<comment type="similarity">
    <text evidence="2">Belongs to the SUA5 family.</text>
</comment>
<evidence type="ECO:0000259" key="8">
    <source>
        <dbReference type="PROSITE" id="PS51163"/>
    </source>
</evidence>
<evidence type="ECO:0000256" key="3">
    <source>
        <dbReference type="ARBA" id="ARBA00012584"/>
    </source>
</evidence>
<dbReference type="EC" id="2.7.7.87" evidence="3"/>
<dbReference type="GO" id="GO:0005737">
    <property type="term" value="C:cytoplasm"/>
    <property type="evidence" value="ECO:0007669"/>
    <property type="project" value="UniProtKB-SubCell"/>
</dbReference>
<gene>
    <name evidence="9" type="ORF">H2200_009313</name>
</gene>
<comment type="subcellular location">
    <subcellularLocation>
        <location evidence="1">Cytoplasm</location>
    </subcellularLocation>
</comment>
<evidence type="ECO:0000256" key="2">
    <source>
        <dbReference type="ARBA" id="ARBA00007663"/>
    </source>
</evidence>
<dbReference type="SUPFAM" id="SSF55821">
    <property type="entry name" value="YrdC/RibB"/>
    <property type="match status" value="1"/>
</dbReference>
<evidence type="ECO:0000256" key="5">
    <source>
        <dbReference type="ARBA" id="ARBA00022490"/>
    </source>
</evidence>
<keyword evidence="5" id="KW-0963">Cytoplasm</keyword>
<keyword evidence="10" id="KW-1185">Reference proteome</keyword>
<dbReference type="GO" id="GO:0000049">
    <property type="term" value="F:tRNA binding"/>
    <property type="evidence" value="ECO:0007669"/>
    <property type="project" value="TreeGrafter"/>
</dbReference>
<dbReference type="InterPro" id="IPR017945">
    <property type="entry name" value="DHBP_synth_RibB-like_a/b_dom"/>
</dbReference>
<name>A0AA39CFL2_9EURO</name>
<dbReference type="AlphaFoldDB" id="A0AA39CFL2"/>
<dbReference type="GO" id="GO:0061710">
    <property type="term" value="F:L-threonylcarbamoyladenylate synthase"/>
    <property type="evidence" value="ECO:0007669"/>
    <property type="project" value="UniProtKB-EC"/>
</dbReference>
<keyword evidence="6" id="KW-0808">Transferase</keyword>
<evidence type="ECO:0000256" key="7">
    <source>
        <dbReference type="ARBA" id="ARBA00048366"/>
    </source>
</evidence>
<evidence type="ECO:0000313" key="9">
    <source>
        <dbReference type="EMBL" id="KAJ9606352.1"/>
    </source>
</evidence>
<dbReference type="InterPro" id="IPR050156">
    <property type="entry name" value="TC-AMP_synthase_SUA5"/>
</dbReference>
<dbReference type="EMBL" id="JAPDRK010000014">
    <property type="protein sequence ID" value="KAJ9606352.1"/>
    <property type="molecule type" value="Genomic_DNA"/>
</dbReference>
<comment type="catalytic activity">
    <reaction evidence="7">
        <text>L-threonine + hydrogencarbonate + ATP = L-threonylcarbamoyladenylate + diphosphate + H2O</text>
        <dbReference type="Rhea" id="RHEA:36407"/>
        <dbReference type="ChEBI" id="CHEBI:15377"/>
        <dbReference type="ChEBI" id="CHEBI:17544"/>
        <dbReference type="ChEBI" id="CHEBI:30616"/>
        <dbReference type="ChEBI" id="CHEBI:33019"/>
        <dbReference type="ChEBI" id="CHEBI:57926"/>
        <dbReference type="ChEBI" id="CHEBI:73682"/>
        <dbReference type="EC" id="2.7.7.87"/>
    </reaction>
</comment>
<protein>
    <recommendedName>
        <fullName evidence="4">Threonylcarbamoyl-AMP synthase</fullName>
        <ecNumber evidence="3">2.7.7.87</ecNumber>
    </recommendedName>
</protein>
<reference evidence="9" key="1">
    <citation type="submission" date="2022-10" db="EMBL/GenBank/DDBJ databases">
        <title>Culturing micro-colonial fungi from biological soil crusts in the Mojave desert and describing Neophaeococcomyces mojavensis, and introducing the new genera and species Taxawa tesnikishii.</title>
        <authorList>
            <person name="Kurbessoian T."/>
            <person name="Stajich J.E."/>
        </authorList>
    </citation>
    <scope>NUCLEOTIDE SEQUENCE</scope>
    <source>
        <strain evidence="9">TK_41</strain>
    </source>
</reference>
<dbReference type="PANTHER" id="PTHR17490:SF10">
    <property type="entry name" value="THREONYLCARBAMOYL-AMP SYNTHASE"/>
    <property type="match status" value="1"/>
</dbReference>
<organism evidence="9 10">
    <name type="scientific">Cladophialophora chaetospira</name>
    <dbReference type="NCBI Taxonomy" id="386627"/>
    <lineage>
        <taxon>Eukaryota</taxon>
        <taxon>Fungi</taxon>
        <taxon>Dikarya</taxon>
        <taxon>Ascomycota</taxon>
        <taxon>Pezizomycotina</taxon>
        <taxon>Eurotiomycetes</taxon>
        <taxon>Chaetothyriomycetidae</taxon>
        <taxon>Chaetothyriales</taxon>
        <taxon>Herpotrichiellaceae</taxon>
        <taxon>Cladophialophora</taxon>
    </lineage>
</organism>
<dbReference type="Proteomes" id="UP001172673">
    <property type="component" value="Unassembled WGS sequence"/>
</dbReference>
<evidence type="ECO:0000256" key="1">
    <source>
        <dbReference type="ARBA" id="ARBA00004496"/>
    </source>
</evidence>
<evidence type="ECO:0000256" key="6">
    <source>
        <dbReference type="ARBA" id="ARBA00022679"/>
    </source>
</evidence>
<evidence type="ECO:0000313" key="10">
    <source>
        <dbReference type="Proteomes" id="UP001172673"/>
    </source>
</evidence>
<dbReference type="GO" id="GO:0006450">
    <property type="term" value="P:regulation of translational fidelity"/>
    <property type="evidence" value="ECO:0007669"/>
    <property type="project" value="TreeGrafter"/>
</dbReference>
<dbReference type="GO" id="GO:0003725">
    <property type="term" value="F:double-stranded RNA binding"/>
    <property type="evidence" value="ECO:0007669"/>
    <property type="project" value="InterPro"/>
</dbReference>
<sequence>MATETLTYGNGTSLQASNLPLNGSSAGKPVDIAMDARRVFEVLKNGGLAIVPADIGYGLVAIDPKALERAFVTKQRQPHKRHAMIGSYALHKELHVLPEREANMVELLTRDIDLPLGVIAPLKMNHPIVQKLGSETLARSSVDGTLAMLVNGGKFQDELVRLTSEAGLPLMGSSANLTGKGTKSLVEDIEPEILAVADIVLDYGKRKFSEPRPSSTMIDFRNVEVLRFGACYDVIQDVLVRFYGITLPEDPGRGANFSGHLREAAKR</sequence>